<comment type="caution">
    <text evidence="10">The sequence shown here is derived from an EMBL/GenBank/DDBJ whole genome shotgun (WGS) entry which is preliminary data.</text>
</comment>
<dbReference type="InterPro" id="IPR002305">
    <property type="entry name" value="aa-tRNA-synth_Ic"/>
</dbReference>
<comment type="catalytic activity">
    <reaction evidence="7">
        <text>tRNA(Tyr) + L-tyrosine + ATP = L-tyrosyl-tRNA(Tyr) + AMP + diphosphate + H(+)</text>
        <dbReference type="Rhea" id="RHEA:10220"/>
        <dbReference type="Rhea" id="RHEA-COMP:9706"/>
        <dbReference type="Rhea" id="RHEA-COMP:9707"/>
        <dbReference type="ChEBI" id="CHEBI:15378"/>
        <dbReference type="ChEBI" id="CHEBI:30616"/>
        <dbReference type="ChEBI" id="CHEBI:33019"/>
        <dbReference type="ChEBI" id="CHEBI:58315"/>
        <dbReference type="ChEBI" id="CHEBI:78442"/>
        <dbReference type="ChEBI" id="CHEBI:78536"/>
        <dbReference type="ChEBI" id="CHEBI:456215"/>
        <dbReference type="EC" id="6.1.1.1"/>
    </reaction>
</comment>
<dbReference type="PANTHER" id="PTHR11766">
    <property type="entry name" value="TYROSYL-TRNA SYNTHETASE"/>
    <property type="match status" value="1"/>
</dbReference>
<dbReference type="InterPro" id="IPR036986">
    <property type="entry name" value="S4_RNA-bd_sf"/>
</dbReference>
<dbReference type="SUPFAM" id="SSF52374">
    <property type="entry name" value="Nucleotidylyl transferase"/>
    <property type="match status" value="1"/>
</dbReference>
<evidence type="ECO:0000256" key="5">
    <source>
        <dbReference type="ARBA" id="ARBA00022917"/>
    </source>
</evidence>
<dbReference type="GO" id="GO:0005524">
    <property type="term" value="F:ATP binding"/>
    <property type="evidence" value="ECO:0007669"/>
    <property type="project" value="UniProtKB-KW"/>
</dbReference>
<proteinExistence type="inferred from homology"/>
<dbReference type="EMBL" id="MHCH01000064">
    <property type="protein sequence ID" value="OGY15559.1"/>
    <property type="molecule type" value="Genomic_DNA"/>
</dbReference>
<dbReference type="Gene3D" id="3.40.50.620">
    <property type="entry name" value="HUPs"/>
    <property type="match status" value="1"/>
</dbReference>
<dbReference type="Pfam" id="PF00579">
    <property type="entry name" value="tRNA-synt_1b"/>
    <property type="match status" value="1"/>
</dbReference>
<dbReference type="InterPro" id="IPR014729">
    <property type="entry name" value="Rossmann-like_a/b/a_fold"/>
</dbReference>
<dbReference type="STRING" id="1797589.A2784_01135"/>
<dbReference type="CDD" id="cd00805">
    <property type="entry name" value="TyrRS_core"/>
    <property type="match status" value="1"/>
</dbReference>
<gene>
    <name evidence="10" type="ORF">A2784_01135</name>
</gene>
<dbReference type="PRINTS" id="PR01040">
    <property type="entry name" value="TRNASYNTHTYR"/>
</dbReference>
<dbReference type="InterPro" id="IPR024088">
    <property type="entry name" value="Tyr-tRNA-ligase_bac-type"/>
</dbReference>
<dbReference type="GO" id="GO:0004831">
    <property type="term" value="F:tyrosine-tRNA ligase activity"/>
    <property type="evidence" value="ECO:0007669"/>
    <property type="project" value="UniProtKB-UniRule"/>
</dbReference>
<keyword evidence="6 9" id="KW-0030">Aminoacyl-tRNA synthetase</keyword>
<dbReference type="NCBIfam" id="TIGR00234">
    <property type="entry name" value="tyrS"/>
    <property type="match status" value="1"/>
</dbReference>
<dbReference type="EC" id="6.1.1.1" evidence="1 8"/>
<dbReference type="Proteomes" id="UP000177324">
    <property type="component" value="Unassembled WGS sequence"/>
</dbReference>
<keyword evidence="4 9" id="KW-0067">ATP-binding</keyword>
<accession>A0A1G1VJH8</accession>
<dbReference type="Gene3D" id="3.10.290.10">
    <property type="entry name" value="RNA-binding S4 domain"/>
    <property type="match status" value="1"/>
</dbReference>
<evidence type="ECO:0000256" key="1">
    <source>
        <dbReference type="ARBA" id="ARBA00013160"/>
    </source>
</evidence>
<organism evidence="10 11">
    <name type="scientific">Candidatus Chisholmbacteria bacterium RIFCSPHIGHO2_01_FULL_48_12</name>
    <dbReference type="NCBI Taxonomy" id="1797589"/>
    <lineage>
        <taxon>Bacteria</taxon>
        <taxon>Candidatus Chisholmiibacteriota</taxon>
    </lineage>
</organism>
<sequence>MDPIDQLITRRVAKILPDKAGLKQLLQQRKIRLYLGIDPTATKLHLGHTVPLRKLQEFAAAGHEAILLFGTGTVLVGDPSLRAEARKPITQAEIDANITTWKDQVAHLIDFDRVTIKQNGDWLLQLTLKDIINIASQISAVQLFKRESFQRRLDAGNTVWYHETMYPLLQGYDSVAMDVDLELGGTDQEFNMLIGRELMRKMKGKEKFVLITPMILGTDGHQMSKTTGNCVWLNDSPEDMFGKLMSIPDDLIQSYFELLTNLASLSDNPLAGKKAVAFDIVRQFHGPTAAQTAQKHFETTIQQGQAPSDIPTFNLSQLSPNTTIVDLLEKSQLVQSRGEAKRLLAQRGVSINQLPITNDQLTNFKSGDILSIGHRKWLKLI</sequence>
<dbReference type="AlphaFoldDB" id="A0A1G1VJH8"/>
<evidence type="ECO:0000313" key="11">
    <source>
        <dbReference type="Proteomes" id="UP000177324"/>
    </source>
</evidence>
<evidence type="ECO:0000256" key="3">
    <source>
        <dbReference type="ARBA" id="ARBA00022741"/>
    </source>
</evidence>
<dbReference type="GO" id="GO:0006437">
    <property type="term" value="P:tyrosyl-tRNA aminoacylation"/>
    <property type="evidence" value="ECO:0007669"/>
    <property type="project" value="UniProtKB-UniRule"/>
</dbReference>
<evidence type="ECO:0000256" key="2">
    <source>
        <dbReference type="ARBA" id="ARBA00022598"/>
    </source>
</evidence>
<keyword evidence="3 9" id="KW-0547">Nucleotide-binding</keyword>
<evidence type="ECO:0000256" key="7">
    <source>
        <dbReference type="ARBA" id="ARBA00048248"/>
    </source>
</evidence>
<dbReference type="GO" id="GO:0003723">
    <property type="term" value="F:RNA binding"/>
    <property type="evidence" value="ECO:0007669"/>
    <property type="project" value="InterPro"/>
</dbReference>
<dbReference type="SUPFAM" id="SSF55174">
    <property type="entry name" value="Alpha-L RNA-binding motif"/>
    <property type="match status" value="1"/>
</dbReference>
<evidence type="ECO:0000256" key="9">
    <source>
        <dbReference type="RuleBase" id="RU363036"/>
    </source>
</evidence>
<dbReference type="Gene3D" id="1.10.240.10">
    <property type="entry name" value="Tyrosyl-Transfer RNA Synthetase"/>
    <property type="match status" value="1"/>
</dbReference>
<keyword evidence="2 9" id="KW-0436">Ligase</keyword>
<evidence type="ECO:0000256" key="8">
    <source>
        <dbReference type="NCBIfam" id="TIGR00234"/>
    </source>
</evidence>
<reference evidence="10 11" key="1">
    <citation type="journal article" date="2016" name="Nat. Commun.">
        <title>Thousands of microbial genomes shed light on interconnected biogeochemical processes in an aquifer system.</title>
        <authorList>
            <person name="Anantharaman K."/>
            <person name="Brown C.T."/>
            <person name="Hug L.A."/>
            <person name="Sharon I."/>
            <person name="Castelle C.J."/>
            <person name="Probst A.J."/>
            <person name="Thomas B.C."/>
            <person name="Singh A."/>
            <person name="Wilkins M.J."/>
            <person name="Karaoz U."/>
            <person name="Brodie E.L."/>
            <person name="Williams K.H."/>
            <person name="Hubbard S.S."/>
            <person name="Banfield J.F."/>
        </authorList>
    </citation>
    <scope>NUCLEOTIDE SEQUENCE [LARGE SCALE GENOMIC DNA]</scope>
</reference>
<dbReference type="PANTHER" id="PTHR11766:SF1">
    <property type="entry name" value="TYROSINE--TRNA LIGASE"/>
    <property type="match status" value="1"/>
</dbReference>
<dbReference type="GO" id="GO:0005829">
    <property type="term" value="C:cytosol"/>
    <property type="evidence" value="ECO:0007669"/>
    <property type="project" value="TreeGrafter"/>
</dbReference>
<keyword evidence="5 9" id="KW-0648">Protein biosynthesis</keyword>
<evidence type="ECO:0000313" key="10">
    <source>
        <dbReference type="EMBL" id="OGY15559.1"/>
    </source>
</evidence>
<evidence type="ECO:0000256" key="6">
    <source>
        <dbReference type="ARBA" id="ARBA00023146"/>
    </source>
</evidence>
<evidence type="ECO:0000256" key="4">
    <source>
        <dbReference type="ARBA" id="ARBA00022840"/>
    </source>
</evidence>
<name>A0A1G1VJH8_9BACT</name>
<comment type="similarity">
    <text evidence="9">Belongs to the class-I aminoacyl-tRNA synthetase family.</text>
</comment>
<protein>
    <recommendedName>
        <fullName evidence="1 8">Tyrosine--tRNA ligase</fullName>
        <ecNumber evidence="1 8">6.1.1.1</ecNumber>
    </recommendedName>
</protein>
<dbReference type="InterPro" id="IPR002307">
    <property type="entry name" value="Tyr-tRNA-ligase"/>
</dbReference>